<comment type="caution">
    <text evidence="2">The sequence shown here is derived from an EMBL/GenBank/DDBJ whole genome shotgun (WGS) entry which is preliminary data.</text>
</comment>
<keyword evidence="1" id="KW-1133">Transmembrane helix</keyword>
<keyword evidence="1" id="KW-0472">Membrane</keyword>
<evidence type="ECO:0000256" key="1">
    <source>
        <dbReference type="SAM" id="Phobius"/>
    </source>
</evidence>
<accession>A0A7C2UJ14</accession>
<keyword evidence="1" id="KW-0812">Transmembrane</keyword>
<sequence length="139" mass="16148">MRSRIEWVFLFALIMTLLPSISVSAQENPQDPFPAVLNKLVYLNSMNVNVTSLVDNLNKALILYQNGNISQAIEIINQIDSNATLLMNQAESIHYKHLVEKYSEVAILLSIPIVIYFLLPRAYAYYWFVSRKRWKVREK</sequence>
<protein>
    <submittedName>
        <fullName evidence="2">Uncharacterized protein</fullName>
    </submittedName>
</protein>
<evidence type="ECO:0000313" key="2">
    <source>
        <dbReference type="EMBL" id="HEU97482.1"/>
    </source>
</evidence>
<dbReference type="AlphaFoldDB" id="A0A7C2UJ14"/>
<gene>
    <name evidence="2" type="ORF">ENO36_01315</name>
</gene>
<reference evidence="2" key="1">
    <citation type="journal article" date="2020" name="mSystems">
        <title>Genome- and Community-Level Interaction Insights into Carbon Utilization and Element Cycling Functions of Hydrothermarchaeota in Hydrothermal Sediment.</title>
        <authorList>
            <person name="Zhou Z."/>
            <person name="Liu Y."/>
            <person name="Xu W."/>
            <person name="Pan J."/>
            <person name="Luo Z.H."/>
            <person name="Li M."/>
        </authorList>
    </citation>
    <scope>NUCLEOTIDE SEQUENCE [LARGE SCALE GENOMIC DNA]</scope>
    <source>
        <strain evidence="2">SpSt-1259</strain>
    </source>
</reference>
<name>A0A7C2UJ14_9CREN</name>
<organism evidence="2">
    <name type="scientific">Fervidicoccus fontis</name>
    <dbReference type="NCBI Taxonomy" id="683846"/>
    <lineage>
        <taxon>Archaea</taxon>
        <taxon>Thermoproteota</taxon>
        <taxon>Thermoprotei</taxon>
        <taxon>Fervidicoccales</taxon>
        <taxon>Fervidicoccaceae</taxon>
        <taxon>Fervidicoccus</taxon>
    </lineage>
</organism>
<dbReference type="Proteomes" id="UP000885664">
    <property type="component" value="Unassembled WGS sequence"/>
</dbReference>
<feature type="transmembrane region" description="Helical" evidence="1">
    <location>
        <begin position="105"/>
        <end position="129"/>
    </location>
</feature>
<proteinExistence type="predicted"/>
<dbReference type="EMBL" id="DSFE01000036">
    <property type="protein sequence ID" value="HEU97482.1"/>
    <property type="molecule type" value="Genomic_DNA"/>
</dbReference>